<dbReference type="RefSeq" id="WP_345272440.1">
    <property type="nucleotide sequence ID" value="NZ_BAABIM010000005.1"/>
</dbReference>
<evidence type="ECO:0000313" key="4">
    <source>
        <dbReference type="Proteomes" id="UP001500621"/>
    </source>
</evidence>
<dbReference type="Proteomes" id="UP001500621">
    <property type="component" value="Unassembled WGS sequence"/>
</dbReference>
<gene>
    <name evidence="3" type="ORF">GCM10023226_42880</name>
</gene>
<sequence length="154" mass="16709">MPAGSDPAAVALPRTWRPLGPRVAAAVSVGVLLLIMVFLWLGFDAETRASVTTFQRGTVIALMLLGFATLYALIRSRVDAEMDKLIVVNGYRRHEYSWAEIVAVRMPPGAPWATLDLADGTTVSALAIQSSDGARARRAVRQLKWLVDRPHGDG</sequence>
<accession>A0ABP8X3A4</accession>
<organism evidence="3 4">
    <name type="scientific">Nocardioides nanhaiensis</name>
    <dbReference type="NCBI Taxonomy" id="1476871"/>
    <lineage>
        <taxon>Bacteria</taxon>
        <taxon>Bacillati</taxon>
        <taxon>Actinomycetota</taxon>
        <taxon>Actinomycetes</taxon>
        <taxon>Propionibacteriales</taxon>
        <taxon>Nocardioidaceae</taxon>
        <taxon>Nocardioides</taxon>
    </lineage>
</organism>
<dbReference type="EMBL" id="BAABIM010000005">
    <property type="protein sequence ID" value="GAA4699492.1"/>
    <property type="molecule type" value="Genomic_DNA"/>
</dbReference>
<keyword evidence="4" id="KW-1185">Reference proteome</keyword>
<name>A0ABP8X3A4_9ACTN</name>
<keyword evidence="1" id="KW-0472">Membrane</keyword>
<keyword evidence="1" id="KW-1133">Transmembrane helix</keyword>
<feature type="transmembrane region" description="Helical" evidence="1">
    <location>
        <begin position="23"/>
        <end position="42"/>
    </location>
</feature>
<evidence type="ECO:0000259" key="2">
    <source>
        <dbReference type="Pfam" id="PF10756"/>
    </source>
</evidence>
<reference evidence="4" key="1">
    <citation type="journal article" date="2019" name="Int. J. Syst. Evol. Microbiol.">
        <title>The Global Catalogue of Microorganisms (GCM) 10K type strain sequencing project: providing services to taxonomists for standard genome sequencing and annotation.</title>
        <authorList>
            <consortium name="The Broad Institute Genomics Platform"/>
            <consortium name="The Broad Institute Genome Sequencing Center for Infectious Disease"/>
            <person name="Wu L."/>
            <person name="Ma J."/>
        </authorList>
    </citation>
    <scope>NUCLEOTIDE SEQUENCE [LARGE SCALE GENOMIC DNA]</scope>
    <source>
        <strain evidence="4">JCM 18127</strain>
    </source>
</reference>
<keyword evidence="1" id="KW-0812">Transmembrane</keyword>
<proteinExistence type="predicted"/>
<comment type="caution">
    <text evidence="3">The sequence shown here is derived from an EMBL/GenBank/DDBJ whole genome shotgun (WGS) entry which is preliminary data.</text>
</comment>
<feature type="transmembrane region" description="Helical" evidence="1">
    <location>
        <begin position="54"/>
        <end position="74"/>
    </location>
</feature>
<protein>
    <submittedName>
        <fullName evidence="3">PH domain-containing protein</fullName>
    </submittedName>
</protein>
<dbReference type="Pfam" id="PF10756">
    <property type="entry name" value="bPH_6"/>
    <property type="match status" value="1"/>
</dbReference>
<evidence type="ECO:0000313" key="3">
    <source>
        <dbReference type="EMBL" id="GAA4699492.1"/>
    </source>
</evidence>
<dbReference type="InterPro" id="IPR019692">
    <property type="entry name" value="CFP-6_PH"/>
</dbReference>
<evidence type="ECO:0000256" key="1">
    <source>
        <dbReference type="SAM" id="Phobius"/>
    </source>
</evidence>
<feature type="domain" description="Low molecular weight protein antigen 6 PH" evidence="2">
    <location>
        <begin position="75"/>
        <end position="143"/>
    </location>
</feature>